<accession>J3LR69</accession>
<evidence type="ECO:0000313" key="2">
    <source>
        <dbReference type="EnsemblPlants" id="OB03G35450.1"/>
    </source>
</evidence>
<feature type="compositionally biased region" description="Basic residues" evidence="1">
    <location>
        <begin position="31"/>
        <end position="45"/>
    </location>
</feature>
<sequence length="141" mass="16555">PPHHPRNHPTRTELPTKVSSFDPPTPQINPQRRKNQTQPKCRAKIHLFPLQTPSPSQSTAIPDPNWTSQTPFLQEQASKTPSLRTNTRSQRPRIAQAKKQQKKSLQFVRSATQKDEILRVGRAWILTRREGSRVGWWWRWW</sequence>
<proteinExistence type="predicted"/>
<dbReference type="HOGENOM" id="CLU_1830316_0_0_1"/>
<dbReference type="EnsemblPlants" id="OB03G35450.1">
    <property type="protein sequence ID" value="OB03G35450.1"/>
    <property type="gene ID" value="OB03G35450"/>
</dbReference>
<dbReference type="Gramene" id="OB03G35450.1">
    <property type="protein sequence ID" value="OB03G35450.1"/>
    <property type="gene ID" value="OB03G35450"/>
</dbReference>
<evidence type="ECO:0000256" key="1">
    <source>
        <dbReference type="SAM" id="MobiDB-lite"/>
    </source>
</evidence>
<organism evidence="2">
    <name type="scientific">Oryza brachyantha</name>
    <name type="common">malo sina</name>
    <dbReference type="NCBI Taxonomy" id="4533"/>
    <lineage>
        <taxon>Eukaryota</taxon>
        <taxon>Viridiplantae</taxon>
        <taxon>Streptophyta</taxon>
        <taxon>Embryophyta</taxon>
        <taxon>Tracheophyta</taxon>
        <taxon>Spermatophyta</taxon>
        <taxon>Magnoliopsida</taxon>
        <taxon>Liliopsida</taxon>
        <taxon>Poales</taxon>
        <taxon>Poaceae</taxon>
        <taxon>BOP clade</taxon>
        <taxon>Oryzoideae</taxon>
        <taxon>Oryzeae</taxon>
        <taxon>Oryzinae</taxon>
        <taxon>Oryza</taxon>
    </lineage>
</organism>
<name>J3LR69_ORYBR</name>
<evidence type="ECO:0000313" key="3">
    <source>
        <dbReference type="Proteomes" id="UP000006038"/>
    </source>
</evidence>
<dbReference type="Proteomes" id="UP000006038">
    <property type="component" value="Chromosome 3"/>
</dbReference>
<dbReference type="AlphaFoldDB" id="J3LR69"/>
<feature type="compositionally biased region" description="Polar residues" evidence="1">
    <location>
        <begin position="51"/>
        <end position="89"/>
    </location>
</feature>
<protein>
    <submittedName>
        <fullName evidence="2">Uncharacterized protein</fullName>
    </submittedName>
</protein>
<keyword evidence="3" id="KW-1185">Reference proteome</keyword>
<reference evidence="2" key="2">
    <citation type="submission" date="2013-04" db="UniProtKB">
        <authorList>
            <consortium name="EnsemblPlants"/>
        </authorList>
    </citation>
    <scope>IDENTIFICATION</scope>
</reference>
<reference evidence="2" key="1">
    <citation type="journal article" date="2013" name="Nat. Commun.">
        <title>Whole-genome sequencing of Oryza brachyantha reveals mechanisms underlying Oryza genome evolution.</title>
        <authorList>
            <person name="Chen J."/>
            <person name="Huang Q."/>
            <person name="Gao D."/>
            <person name="Wang J."/>
            <person name="Lang Y."/>
            <person name="Liu T."/>
            <person name="Li B."/>
            <person name="Bai Z."/>
            <person name="Luis Goicoechea J."/>
            <person name="Liang C."/>
            <person name="Chen C."/>
            <person name="Zhang W."/>
            <person name="Sun S."/>
            <person name="Liao Y."/>
            <person name="Zhang X."/>
            <person name="Yang L."/>
            <person name="Song C."/>
            <person name="Wang M."/>
            <person name="Shi J."/>
            <person name="Liu G."/>
            <person name="Liu J."/>
            <person name="Zhou H."/>
            <person name="Zhou W."/>
            <person name="Yu Q."/>
            <person name="An N."/>
            <person name="Chen Y."/>
            <person name="Cai Q."/>
            <person name="Wang B."/>
            <person name="Liu B."/>
            <person name="Min J."/>
            <person name="Huang Y."/>
            <person name="Wu H."/>
            <person name="Li Z."/>
            <person name="Zhang Y."/>
            <person name="Yin Y."/>
            <person name="Song W."/>
            <person name="Jiang J."/>
            <person name="Jackson S.A."/>
            <person name="Wing R.A."/>
            <person name="Wang J."/>
            <person name="Chen M."/>
        </authorList>
    </citation>
    <scope>NUCLEOTIDE SEQUENCE [LARGE SCALE GENOMIC DNA]</scope>
    <source>
        <strain evidence="2">cv. IRGC 101232</strain>
    </source>
</reference>
<feature type="region of interest" description="Disordered" evidence="1">
    <location>
        <begin position="1"/>
        <end position="107"/>
    </location>
</feature>